<gene>
    <name evidence="5" type="ORF">AWR27_04325</name>
</gene>
<keyword evidence="2" id="KW-0238">DNA-binding</keyword>
<dbReference type="PANTHER" id="PTHR43280:SF32">
    <property type="entry name" value="TRANSCRIPTIONAL REGULATORY PROTEIN"/>
    <property type="match status" value="1"/>
</dbReference>
<evidence type="ECO:0000256" key="1">
    <source>
        <dbReference type="ARBA" id="ARBA00023015"/>
    </source>
</evidence>
<dbReference type="Proteomes" id="UP000187941">
    <property type="component" value="Chromosome"/>
</dbReference>
<feature type="domain" description="HTH araC/xylS-type" evidence="4">
    <location>
        <begin position="181"/>
        <end position="290"/>
    </location>
</feature>
<evidence type="ECO:0000313" key="5">
    <source>
        <dbReference type="EMBL" id="AQG78629.1"/>
    </source>
</evidence>
<accession>A0A1P9WTC9</accession>
<dbReference type="GO" id="GO:0043565">
    <property type="term" value="F:sequence-specific DNA binding"/>
    <property type="evidence" value="ECO:0007669"/>
    <property type="project" value="InterPro"/>
</dbReference>
<dbReference type="AlphaFoldDB" id="A0A1P9WTC9"/>
<dbReference type="SMART" id="SM00342">
    <property type="entry name" value="HTH_ARAC"/>
    <property type="match status" value="1"/>
</dbReference>
<dbReference type="STRING" id="1178516.AWR27_04325"/>
<dbReference type="PROSITE" id="PS01124">
    <property type="entry name" value="HTH_ARAC_FAMILY_2"/>
    <property type="match status" value="1"/>
</dbReference>
<dbReference type="PANTHER" id="PTHR43280">
    <property type="entry name" value="ARAC-FAMILY TRANSCRIPTIONAL REGULATOR"/>
    <property type="match status" value="1"/>
</dbReference>
<keyword evidence="1" id="KW-0805">Transcription regulation</keyword>
<organism evidence="5 6">
    <name type="scientific">Spirosoma montaniterrae</name>
    <dbReference type="NCBI Taxonomy" id="1178516"/>
    <lineage>
        <taxon>Bacteria</taxon>
        <taxon>Pseudomonadati</taxon>
        <taxon>Bacteroidota</taxon>
        <taxon>Cytophagia</taxon>
        <taxon>Cytophagales</taxon>
        <taxon>Cytophagaceae</taxon>
        <taxon>Spirosoma</taxon>
    </lineage>
</organism>
<dbReference type="Pfam" id="PF12833">
    <property type="entry name" value="HTH_18"/>
    <property type="match status" value="1"/>
</dbReference>
<dbReference type="SUPFAM" id="SSF46689">
    <property type="entry name" value="Homeodomain-like"/>
    <property type="match status" value="1"/>
</dbReference>
<name>A0A1P9WTC9_9BACT</name>
<dbReference type="InterPro" id="IPR020449">
    <property type="entry name" value="Tscrpt_reg_AraC-type_HTH"/>
</dbReference>
<evidence type="ECO:0000259" key="4">
    <source>
        <dbReference type="PROSITE" id="PS01124"/>
    </source>
</evidence>
<reference evidence="5 6" key="1">
    <citation type="submission" date="2016-01" db="EMBL/GenBank/DDBJ databases">
        <authorList>
            <person name="Oliw E.H."/>
        </authorList>
    </citation>
    <scope>NUCLEOTIDE SEQUENCE [LARGE SCALE GENOMIC DNA]</scope>
    <source>
        <strain evidence="5 6">DY10</strain>
    </source>
</reference>
<dbReference type="Gene3D" id="1.10.10.60">
    <property type="entry name" value="Homeodomain-like"/>
    <property type="match status" value="1"/>
</dbReference>
<dbReference type="InterPro" id="IPR009057">
    <property type="entry name" value="Homeodomain-like_sf"/>
</dbReference>
<dbReference type="KEGG" id="smon:AWR27_04325"/>
<evidence type="ECO:0000256" key="2">
    <source>
        <dbReference type="ARBA" id="ARBA00023125"/>
    </source>
</evidence>
<protein>
    <submittedName>
        <fullName evidence="5">Transcriptional regulator</fullName>
    </submittedName>
</protein>
<dbReference type="GO" id="GO:0003700">
    <property type="term" value="F:DNA-binding transcription factor activity"/>
    <property type="evidence" value="ECO:0007669"/>
    <property type="project" value="InterPro"/>
</dbReference>
<proteinExistence type="predicted"/>
<dbReference type="EMBL" id="CP014263">
    <property type="protein sequence ID" value="AQG78629.1"/>
    <property type="molecule type" value="Genomic_DNA"/>
</dbReference>
<dbReference type="InterPro" id="IPR018060">
    <property type="entry name" value="HTH_AraC"/>
</dbReference>
<keyword evidence="6" id="KW-1185">Reference proteome</keyword>
<evidence type="ECO:0000256" key="3">
    <source>
        <dbReference type="ARBA" id="ARBA00023163"/>
    </source>
</evidence>
<evidence type="ECO:0000313" key="6">
    <source>
        <dbReference type="Proteomes" id="UP000187941"/>
    </source>
</evidence>
<keyword evidence="3" id="KW-0804">Transcription</keyword>
<dbReference type="PRINTS" id="PR00032">
    <property type="entry name" value="HTHARAC"/>
</dbReference>
<dbReference type="OrthoDB" id="629929at2"/>
<sequence length="290" mass="33115">MNNQPDTQTAEANSLELKLKGFKVYEVDLPVSKIHPYTRRDFYKIVLSTGHLVIHYADRSIEMEGTSLFFANPHVPYSVERLTDVQKGISCVFSEEFLKPNDRSESLLQSPLFRIGGTPVFLLNDAQKETITPIFQKMLAEQDTDYAFKGELIRTYINLIIHETLKLQPSEGFVKPQNAASRIATLFLELLERQFPIESPNKPLTLRTAQDYALRLSVHVNHLNRAVKEVTGRPTTAHIAERVISEAKALLQHTDWSISEIAYGLGYDYPTYFNNFFKKMTGTSPKTFRV</sequence>